<keyword evidence="8" id="KW-1185">Reference proteome</keyword>
<evidence type="ECO:0000313" key="8">
    <source>
        <dbReference type="Proteomes" id="UP000559027"/>
    </source>
</evidence>
<evidence type="ECO:0000256" key="4">
    <source>
        <dbReference type="ARBA" id="ARBA00023274"/>
    </source>
</evidence>
<dbReference type="GO" id="GO:0003735">
    <property type="term" value="F:structural constituent of ribosome"/>
    <property type="evidence" value="ECO:0007669"/>
    <property type="project" value="InterPro"/>
</dbReference>
<gene>
    <name evidence="7" type="ORF">D9756_004328</name>
</gene>
<dbReference type="EMBL" id="JAACJO010000007">
    <property type="protein sequence ID" value="KAF5356217.1"/>
    <property type="molecule type" value="Genomic_DNA"/>
</dbReference>
<proteinExistence type="predicted"/>
<dbReference type="AlphaFoldDB" id="A0A8H5G0V2"/>
<evidence type="ECO:0000256" key="5">
    <source>
        <dbReference type="SAM" id="MobiDB-lite"/>
    </source>
</evidence>
<accession>A0A8H5G0V2</accession>
<feature type="domain" description="Ribosomal protein/NADH dehydrogenase" evidence="6">
    <location>
        <begin position="48"/>
        <end position="121"/>
    </location>
</feature>
<dbReference type="GO" id="GO:1990904">
    <property type="term" value="C:ribonucleoprotein complex"/>
    <property type="evidence" value="ECO:0007669"/>
    <property type="project" value="UniProtKB-KW"/>
</dbReference>
<comment type="subcellular location">
    <subcellularLocation>
        <location evidence="1">Mitochondrion</location>
    </subcellularLocation>
</comment>
<dbReference type="InterPro" id="IPR007741">
    <property type="entry name" value="Ribosomal_mL43/mS25/NADH_DH"/>
</dbReference>
<evidence type="ECO:0000256" key="1">
    <source>
        <dbReference type="ARBA" id="ARBA00004173"/>
    </source>
</evidence>
<feature type="compositionally biased region" description="Pro residues" evidence="5">
    <location>
        <begin position="166"/>
        <end position="175"/>
    </location>
</feature>
<dbReference type="OrthoDB" id="1696305at2759"/>
<reference evidence="7 8" key="1">
    <citation type="journal article" date="2020" name="ISME J.">
        <title>Uncovering the hidden diversity of litter-decomposition mechanisms in mushroom-forming fungi.</title>
        <authorList>
            <person name="Floudas D."/>
            <person name="Bentzer J."/>
            <person name="Ahren D."/>
            <person name="Johansson T."/>
            <person name="Persson P."/>
            <person name="Tunlid A."/>
        </authorList>
    </citation>
    <scope>NUCLEOTIDE SEQUENCE [LARGE SCALE GENOMIC DNA]</scope>
    <source>
        <strain evidence="7 8">CBS 146.42</strain>
    </source>
</reference>
<dbReference type="PANTHER" id="PTHR13274">
    <property type="entry name" value="MITOCHONDRIAL RIBOSOMAL PROTEIN S25"/>
    <property type="match status" value="1"/>
</dbReference>
<dbReference type="SMART" id="SM00916">
    <property type="entry name" value="L51_S25_CI-B8"/>
    <property type="match status" value="1"/>
</dbReference>
<keyword evidence="4" id="KW-0687">Ribonucleoprotein</keyword>
<dbReference type="Proteomes" id="UP000559027">
    <property type="component" value="Unassembled WGS sequence"/>
</dbReference>
<dbReference type="SUPFAM" id="SSF52833">
    <property type="entry name" value="Thioredoxin-like"/>
    <property type="match status" value="1"/>
</dbReference>
<organism evidence="7 8">
    <name type="scientific">Leucocoprinus leucothites</name>
    <dbReference type="NCBI Taxonomy" id="201217"/>
    <lineage>
        <taxon>Eukaryota</taxon>
        <taxon>Fungi</taxon>
        <taxon>Dikarya</taxon>
        <taxon>Basidiomycota</taxon>
        <taxon>Agaricomycotina</taxon>
        <taxon>Agaricomycetes</taxon>
        <taxon>Agaricomycetidae</taxon>
        <taxon>Agaricales</taxon>
        <taxon>Agaricineae</taxon>
        <taxon>Agaricaceae</taxon>
        <taxon>Leucocoprinus</taxon>
    </lineage>
</organism>
<comment type="caution">
    <text evidence="7">The sequence shown here is derived from an EMBL/GenBank/DDBJ whole genome shotgun (WGS) entry which is preliminary data.</text>
</comment>
<dbReference type="InterPro" id="IPR040049">
    <property type="entry name" value="Ribosomal_mS25/mL61"/>
</dbReference>
<evidence type="ECO:0000256" key="2">
    <source>
        <dbReference type="ARBA" id="ARBA00022980"/>
    </source>
</evidence>
<name>A0A8H5G0V2_9AGAR</name>
<evidence type="ECO:0000256" key="3">
    <source>
        <dbReference type="ARBA" id="ARBA00023128"/>
    </source>
</evidence>
<keyword evidence="2" id="KW-0689">Ribosomal protein</keyword>
<evidence type="ECO:0000259" key="6">
    <source>
        <dbReference type="SMART" id="SM00916"/>
    </source>
</evidence>
<dbReference type="InterPro" id="IPR036249">
    <property type="entry name" value="Thioredoxin-like_sf"/>
</dbReference>
<dbReference type="Pfam" id="PF05047">
    <property type="entry name" value="L51_S25_CI-B8"/>
    <property type="match status" value="1"/>
</dbReference>
<dbReference type="PANTHER" id="PTHR13274:SF2">
    <property type="entry name" value="SMALL RIBOSOMAL SUBUNIT PROTEIN MS25"/>
    <property type="match status" value="1"/>
</dbReference>
<evidence type="ECO:0000313" key="7">
    <source>
        <dbReference type="EMBL" id="KAF5356217.1"/>
    </source>
</evidence>
<dbReference type="GO" id="GO:0005739">
    <property type="term" value="C:mitochondrion"/>
    <property type="evidence" value="ECO:0007669"/>
    <property type="project" value="UniProtKB-SubCell"/>
</dbReference>
<sequence>MATIALPRYTKTLPTGPSRLSKILDHLNQQPRLQLPNVTNLKIELRAKDGGSGPRHFVKNALPRIRYANPSLTIEAEKVWTGKVKPRIELTFSSGETQTIPMKSKSPSVILQQLMDIAGGDPWLQYKRKRQEEGLPLFTAPEGPNPLVNRPQDPPTEKKARAPVTPIKPPKPEPASPGTAEAT</sequence>
<protein>
    <recommendedName>
        <fullName evidence="6">Ribosomal protein/NADH dehydrogenase domain-containing protein</fullName>
    </recommendedName>
</protein>
<dbReference type="Gene3D" id="3.40.30.10">
    <property type="entry name" value="Glutaredoxin"/>
    <property type="match status" value="1"/>
</dbReference>
<keyword evidence="3" id="KW-0496">Mitochondrion</keyword>
<feature type="region of interest" description="Disordered" evidence="5">
    <location>
        <begin position="134"/>
        <end position="183"/>
    </location>
</feature>
<dbReference type="GO" id="GO:0005840">
    <property type="term" value="C:ribosome"/>
    <property type="evidence" value="ECO:0007669"/>
    <property type="project" value="UniProtKB-KW"/>
</dbReference>